<gene>
    <name evidence="6" type="ORF">NP233_g4946</name>
</gene>
<name>A0AAD5VTV0_9AGAR</name>
<feature type="domain" description="Sulfatase-modifying factor enzyme-like" evidence="4">
    <location>
        <begin position="363"/>
        <end position="462"/>
    </location>
</feature>
<dbReference type="InterPro" id="IPR051128">
    <property type="entry name" value="EgtD_Methyltrsf_superfamily"/>
</dbReference>
<dbReference type="InterPro" id="IPR042095">
    <property type="entry name" value="SUMF_sf"/>
</dbReference>
<dbReference type="InterPro" id="IPR005532">
    <property type="entry name" value="SUMF_dom"/>
</dbReference>
<reference evidence="6" key="1">
    <citation type="submission" date="2022-07" db="EMBL/GenBank/DDBJ databases">
        <title>Genome Sequence of Leucocoprinus birnbaumii.</title>
        <authorList>
            <person name="Buettner E."/>
        </authorList>
    </citation>
    <scope>NUCLEOTIDE SEQUENCE</scope>
    <source>
        <strain evidence="6">VT141</strain>
    </source>
</reference>
<evidence type="ECO:0000256" key="2">
    <source>
        <dbReference type="ARBA" id="ARBA00023004"/>
    </source>
</evidence>
<dbReference type="InterPro" id="IPR016187">
    <property type="entry name" value="CTDL_fold"/>
</dbReference>
<dbReference type="InterPro" id="IPR024775">
    <property type="entry name" value="DinB-like"/>
</dbReference>
<dbReference type="Pfam" id="PF03781">
    <property type="entry name" value="FGE-sulfatase"/>
    <property type="match status" value="2"/>
</dbReference>
<dbReference type="Proteomes" id="UP001213000">
    <property type="component" value="Unassembled WGS sequence"/>
</dbReference>
<comment type="caution">
    <text evidence="6">The sequence shown here is derived from an EMBL/GenBank/DDBJ whole genome shotgun (WGS) entry which is preliminary data.</text>
</comment>
<dbReference type="PANTHER" id="PTHR43397">
    <property type="entry name" value="ERGOTHIONEINE BIOSYNTHESIS PROTEIN 1"/>
    <property type="match status" value="1"/>
</dbReference>
<dbReference type="PANTHER" id="PTHR43397:SF1">
    <property type="entry name" value="ERGOTHIONEINE BIOSYNTHESIS PROTEIN 1"/>
    <property type="match status" value="1"/>
</dbReference>
<proteinExistence type="predicted"/>
<dbReference type="EMBL" id="JANIEX010000279">
    <property type="protein sequence ID" value="KAJ3569595.1"/>
    <property type="molecule type" value="Genomic_DNA"/>
</dbReference>
<evidence type="ECO:0000256" key="1">
    <source>
        <dbReference type="ARBA" id="ARBA00023002"/>
    </source>
</evidence>
<dbReference type="AlphaFoldDB" id="A0AAD5VTV0"/>
<dbReference type="Pfam" id="PF12867">
    <property type="entry name" value="DinB_2"/>
    <property type="match status" value="1"/>
</dbReference>
<evidence type="ECO:0000259" key="4">
    <source>
        <dbReference type="Pfam" id="PF03781"/>
    </source>
</evidence>
<evidence type="ECO:0000313" key="6">
    <source>
        <dbReference type="EMBL" id="KAJ3569595.1"/>
    </source>
</evidence>
<evidence type="ECO:0000256" key="3">
    <source>
        <dbReference type="ARBA" id="ARBA00037882"/>
    </source>
</evidence>
<keyword evidence="7" id="KW-1185">Reference proteome</keyword>
<accession>A0AAD5VTV0</accession>
<keyword evidence="2" id="KW-0408">Iron</keyword>
<protein>
    <recommendedName>
        <fullName evidence="8">DUF323 domain-containing protein</fullName>
    </recommendedName>
</protein>
<dbReference type="SUPFAM" id="SSF56436">
    <property type="entry name" value="C-type lectin-like"/>
    <property type="match status" value="1"/>
</dbReference>
<feature type="domain" description="DinB-like" evidence="5">
    <location>
        <begin position="150"/>
        <end position="290"/>
    </location>
</feature>
<keyword evidence="1" id="KW-0560">Oxidoreductase</keyword>
<evidence type="ECO:0000259" key="5">
    <source>
        <dbReference type="Pfam" id="PF12867"/>
    </source>
</evidence>
<evidence type="ECO:0008006" key="8">
    <source>
        <dbReference type="Google" id="ProtNLM"/>
    </source>
</evidence>
<comment type="pathway">
    <text evidence="3">Amino-acid biosynthesis; ergothioneine biosynthesis.</text>
</comment>
<dbReference type="Gene3D" id="3.90.1580.10">
    <property type="entry name" value="paralog of FGE (formylglycine-generating enzyme)"/>
    <property type="match status" value="1"/>
</dbReference>
<organism evidence="6 7">
    <name type="scientific">Leucocoprinus birnbaumii</name>
    <dbReference type="NCBI Taxonomy" id="56174"/>
    <lineage>
        <taxon>Eukaryota</taxon>
        <taxon>Fungi</taxon>
        <taxon>Dikarya</taxon>
        <taxon>Basidiomycota</taxon>
        <taxon>Agaricomycotina</taxon>
        <taxon>Agaricomycetes</taxon>
        <taxon>Agaricomycetidae</taxon>
        <taxon>Agaricales</taxon>
        <taxon>Agaricineae</taxon>
        <taxon>Agaricaceae</taxon>
        <taxon>Leucocoprinus</taxon>
    </lineage>
</organism>
<feature type="domain" description="Sulfatase-modifying factor enzyme-like" evidence="4">
    <location>
        <begin position="499"/>
        <end position="574"/>
    </location>
</feature>
<sequence length="577" mass="64943">MNPTPQTLSAVYDRHVSSEEGVLGVILDDDSVLMVDAAIWRTEELMGVKYHVSSFPHASHILSSSPAYVPSTQHSQAAQQLALTLASLRSILALPFNEGKLTLHVVERPNFVFAPLSRTTGFDVPTPSSPEREQEPLPGNIPTLEEWDKLWAAWDMVTLQMIPHEMLHQKPIDLRHKCLFYIGHIPTFLDMLLHKAIGGGPTQPAYFWKIFERGIDPHVDDPDHCHNHSEVPEKDEDWPTIETIVAFRDGVRQRLRNLYHDLESGKRELTRNIARTLVMTHEHEGWHIETLLYMLLQRAGSGTRPPFGFTQPPWHILSSQWSHVPLPSTSTVTVGPSKVTLGHSDSEALDKLPSHMHDVHDHVFGWDNESPARTVDVKQIKVEWRPVTNGEFEAFMLEGKGKGVVSMPKSWIQDSDGNYKVQTMFGPVPLVIARTWPVLTSYDDLAYYAKCKGGRLPTEPELRLFLDLYDVGYEGGANVAFRHWHPTPATTGCENGGKGSNGGVWEWTSTLFDGHDGLAPTDLFTGYSTDFFDTKHQVVLGASYATIPRLAGRRTARNFYQHNYPYPWVGGRVVYDA</sequence>
<evidence type="ECO:0000313" key="7">
    <source>
        <dbReference type="Proteomes" id="UP001213000"/>
    </source>
</evidence>